<dbReference type="InterPro" id="IPR050267">
    <property type="entry name" value="Anti-sigma-factor_SerPK"/>
</dbReference>
<organism evidence="3 4">
    <name type="scientific">Streptomyces enissocaesilis</name>
    <dbReference type="NCBI Taxonomy" id="332589"/>
    <lineage>
        <taxon>Bacteria</taxon>
        <taxon>Bacillati</taxon>
        <taxon>Actinomycetota</taxon>
        <taxon>Actinomycetes</taxon>
        <taxon>Kitasatosporales</taxon>
        <taxon>Streptomycetaceae</taxon>
        <taxon>Streptomyces</taxon>
        <taxon>Streptomyces rochei group</taxon>
    </lineage>
</organism>
<dbReference type="CDD" id="cd16936">
    <property type="entry name" value="HATPase_RsbW-like"/>
    <property type="match status" value="1"/>
</dbReference>
<keyword evidence="3" id="KW-0067">ATP-binding</keyword>
<dbReference type="PANTHER" id="PTHR35526:SF3">
    <property type="entry name" value="ANTI-SIGMA-F FACTOR RSBW"/>
    <property type="match status" value="1"/>
</dbReference>
<sequence>MAADRDQSDAGLLTTMSIEQSWHFDGTLSDVSEARGWASDFLHGLSRMHPPATPDAHDDVLLVVTELASNAFAFAPGPFTLTLRTTMTGTVHVALTDTNPAAPRPRPVDLTGRGGLGWHLISALAEQTIIVPETDGKTVHAFLPW</sequence>
<dbReference type="RefSeq" id="WP_344494330.1">
    <property type="nucleotide sequence ID" value="NZ_BAAAUD010000023.1"/>
</dbReference>
<evidence type="ECO:0000313" key="3">
    <source>
        <dbReference type="EMBL" id="GAA2938179.1"/>
    </source>
</evidence>
<keyword evidence="1" id="KW-0723">Serine/threonine-protein kinase</keyword>
<evidence type="ECO:0000313" key="4">
    <source>
        <dbReference type="Proteomes" id="UP001500403"/>
    </source>
</evidence>
<keyword evidence="1" id="KW-0418">Kinase</keyword>
<keyword evidence="1" id="KW-0808">Transferase</keyword>
<gene>
    <name evidence="3" type="ORF">GCM10010446_24390</name>
</gene>
<dbReference type="Gene3D" id="3.30.565.10">
    <property type="entry name" value="Histidine kinase-like ATPase, C-terminal domain"/>
    <property type="match status" value="1"/>
</dbReference>
<protein>
    <submittedName>
        <fullName evidence="3">ATP-binding protein</fullName>
    </submittedName>
</protein>
<evidence type="ECO:0000259" key="2">
    <source>
        <dbReference type="Pfam" id="PF13581"/>
    </source>
</evidence>
<dbReference type="Pfam" id="PF13581">
    <property type="entry name" value="HATPase_c_2"/>
    <property type="match status" value="1"/>
</dbReference>
<dbReference type="InterPro" id="IPR036890">
    <property type="entry name" value="HATPase_C_sf"/>
</dbReference>
<accession>A0ABN3X567</accession>
<reference evidence="3 4" key="1">
    <citation type="journal article" date="2019" name="Int. J. Syst. Evol. Microbiol.">
        <title>The Global Catalogue of Microorganisms (GCM) 10K type strain sequencing project: providing services to taxonomists for standard genome sequencing and annotation.</title>
        <authorList>
            <consortium name="The Broad Institute Genomics Platform"/>
            <consortium name="The Broad Institute Genome Sequencing Center for Infectious Disease"/>
            <person name="Wu L."/>
            <person name="Ma J."/>
        </authorList>
    </citation>
    <scope>NUCLEOTIDE SEQUENCE [LARGE SCALE GENOMIC DNA]</scope>
    <source>
        <strain evidence="3 4">JCM 9088</strain>
    </source>
</reference>
<proteinExistence type="predicted"/>
<evidence type="ECO:0000256" key="1">
    <source>
        <dbReference type="ARBA" id="ARBA00022527"/>
    </source>
</evidence>
<keyword evidence="3" id="KW-0547">Nucleotide-binding</keyword>
<feature type="domain" description="Histidine kinase/HSP90-like ATPase" evidence="2">
    <location>
        <begin position="29"/>
        <end position="139"/>
    </location>
</feature>
<keyword evidence="4" id="KW-1185">Reference proteome</keyword>
<dbReference type="PANTHER" id="PTHR35526">
    <property type="entry name" value="ANTI-SIGMA-F FACTOR RSBW-RELATED"/>
    <property type="match status" value="1"/>
</dbReference>
<dbReference type="Proteomes" id="UP001500403">
    <property type="component" value="Unassembled WGS sequence"/>
</dbReference>
<dbReference type="SUPFAM" id="SSF55874">
    <property type="entry name" value="ATPase domain of HSP90 chaperone/DNA topoisomerase II/histidine kinase"/>
    <property type="match status" value="1"/>
</dbReference>
<dbReference type="EMBL" id="BAAAUD010000023">
    <property type="protein sequence ID" value="GAA2938179.1"/>
    <property type="molecule type" value="Genomic_DNA"/>
</dbReference>
<dbReference type="GO" id="GO:0005524">
    <property type="term" value="F:ATP binding"/>
    <property type="evidence" value="ECO:0007669"/>
    <property type="project" value="UniProtKB-KW"/>
</dbReference>
<name>A0ABN3X567_9ACTN</name>
<comment type="caution">
    <text evidence="3">The sequence shown here is derived from an EMBL/GenBank/DDBJ whole genome shotgun (WGS) entry which is preliminary data.</text>
</comment>
<dbReference type="InterPro" id="IPR003594">
    <property type="entry name" value="HATPase_dom"/>
</dbReference>